<dbReference type="EMBL" id="CP002418">
    <property type="protein sequence ID" value="ADU43538.1"/>
    <property type="molecule type" value="Genomic_DNA"/>
</dbReference>
<dbReference type="HOGENOM" id="CLU_121774_1_2_5"/>
<reference evidence="8" key="1">
    <citation type="submission" date="2010-12" db="EMBL/GenBank/DDBJ databases">
        <title>Complete sequence of Rhodopseudomonas palustris DX-1.</title>
        <authorList>
            <consortium name="US DOE Joint Genome Institute"/>
            <person name="Lucas S."/>
            <person name="Copeland A."/>
            <person name="Lapidus A."/>
            <person name="Cheng J.-F."/>
            <person name="Goodwin L."/>
            <person name="Pitluck S."/>
            <person name="Misra M."/>
            <person name="Chertkov O."/>
            <person name="Detter J.C."/>
            <person name="Han C."/>
            <person name="Tapia R."/>
            <person name="Land M."/>
            <person name="Hauser L."/>
            <person name="Kyrpides N."/>
            <person name="Ivanova N."/>
            <person name="Ovchinnikova G."/>
            <person name="Logan B."/>
            <person name="Oda Y."/>
            <person name="Harwood C."/>
            <person name="Woyke T."/>
        </authorList>
    </citation>
    <scope>NUCLEOTIDE SEQUENCE [LARGE SCALE GENOMIC DNA]</scope>
    <source>
        <strain evidence="8">DX-1</strain>
    </source>
</reference>
<proteinExistence type="inferred from homology"/>
<dbReference type="Pfam" id="PF01850">
    <property type="entry name" value="PIN"/>
    <property type="match status" value="1"/>
</dbReference>
<dbReference type="InterPro" id="IPR044153">
    <property type="entry name" value="PIN_Pae0151-like"/>
</dbReference>
<dbReference type="Gene3D" id="3.40.50.1010">
    <property type="entry name" value="5'-nuclease"/>
    <property type="match status" value="1"/>
</dbReference>
<evidence type="ECO:0000259" key="7">
    <source>
        <dbReference type="Pfam" id="PF01850"/>
    </source>
</evidence>
<evidence type="ECO:0000256" key="5">
    <source>
        <dbReference type="ARBA" id="ARBA00022842"/>
    </source>
</evidence>
<name>E6VNB9_RHOPX</name>
<dbReference type="BioCyc" id="RPAL652103:RPDX1_RS09470-MONOMER"/>
<comment type="cofactor">
    <cofactor evidence="6">
        <name>Mg(2+)</name>
        <dbReference type="ChEBI" id="CHEBI:18420"/>
    </cofactor>
</comment>
<dbReference type="STRING" id="652103.Rpdx1_1927"/>
<dbReference type="Proteomes" id="UP000001402">
    <property type="component" value="Chromosome"/>
</dbReference>
<evidence type="ECO:0000313" key="8">
    <source>
        <dbReference type="EMBL" id="ADU43538.1"/>
    </source>
</evidence>
<dbReference type="GO" id="GO:0004540">
    <property type="term" value="F:RNA nuclease activity"/>
    <property type="evidence" value="ECO:0007669"/>
    <property type="project" value="InterPro"/>
</dbReference>
<comment type="similarity">
    <text evidence="6">Belongs to the PINc/VapC protein family.</text>
</comment>
<sequence>MTSLVVDASVAVKWLVYEDLSTNAISLARSGNPLLAPRLLLIEVANALVRKAARGELSMDRAMHEYDKLPLFFDEIVSIDDVIPAALRRGCTLRHPIYDLIYLETARKLGARLVTADRRFAAKLAGTEHARYVTLLSDWQPE</sequence>
<evidence type="ECO:0000313" key="9">
    <source>
        <dbReference type="Proteomes" id="UP000001402"/>
    </source>
</evidence>
<feature type="domain" description="PIN" evidence="7">
    <location>
        <begin position="5"/>
        <end position="122"/>
    </location>
</feature>
<dbReference type="PANTHER" id="PTHR35901:SF1">
    <property type="entry name" value="EXONUCLEASE VAPC9"/>
    <property type="match status" value="1"/>
</dbReference>
<accession>E6VNB9</accession>
<keyword evidence="5 6" id="KW-0460">Magnesium</keyword>
<dbReference type="GO" id="GO:0090729">
    <property type="term" value="F:toxin activity"/>
    <property type="evidence" value="ECO:0007669"/>
    <property type="project" value="UniProtKB-KW"/>
</dbReference>
<feature type="binding site" evidence="6">
    <location>
        <position position="7"/>
    </location>
    <ligand>
        <name>Mg(2+)</name>
        <dbReference type="ChEBI" id="CHEBI:18420"/>
    </ligand>
</feature>
<keyword evidence="2 6" id="KW-0540">Nuclease</keyword>
<dbReference type="GO" id="GO:0016787">
    <property type="term" value="F:hydrolase activity"/>
    <property type="evidence" value="ECO:0007669"/>
    <property type="project" value="UniProtKB-KW"/>
</dbReference>
<dbReference type="HAMAP" id="MF_00265">
    <property type="entry name" value="VapC_Nob1"/>
    <property type="match status" value="1"/>
</dbReference>
<evidence type="ECO:0000256" key="2">
    <source>
        <dbReference type="ARBA" id="ARBA00022722"/>
    </source>
</evidence>
<evidence type="ECO:0000256" key="4">
    <source>
        <dbReference type="ARBA" id="ARBA00022801"/>
    </source>
</evidence>
<gene>
    <name evidence="6" type="primary">vapC</name>
    <name evidence="8" type="ordered locus">Rpdx1_1927</name>
</gene>
<dbReference type="EC" id="3.1.-.-" evidence="6"/>
<dbReference type="PANTHER" id="PTHR35901">
    <property type="entry name" value="RIBONUCLEASE VAPC3"/>
    <property type="match status" value="1"/>
</dbReference>
<keyword evidence="1 6" id="KW-1277">Toxin-antitoxin system</keyword>
<dbReference type="CDD" id="cd09873">
    <property type="entry name" value="PIN_Pae0151-like"/>
    <property type="match status" value="1"/>
</dbReference>
<dbReference type="GO" id="GO:0000287">
    <property type="term" value="F:magnesium ion binding"/>
    <property type="evidence" value="ECO:0007669"/>
    <property type="project" value="UniProtKB-UniRule"/>
</dbReference>
<organism evidence="8 9">
    <name type="scientific">Rhodopseudomonas palustris (strain DX-1)</name>
    <dbReference type="NCBI Taxonomy" id="652103"/>
    <lineage>
        <taxon>Bacteria</taxon>
        <taxon>Pseudomonadati</taxon>
        <taxon>Pseudomonadota</taxon>
        <taxon>Alphaproteobacteria</taxon>
        <taxon>Hyphomicrobiales</taxon>
        <taxon>Nitrobacteraceae</taxon>
        <taxon>Rhodopseudomonas</taxon>
    </lineage>
</organism>
<dbReference type="SUPFAM" id="SSF88723">
    <property type="entry name" value="PIN domain-like"/>
    <property type="match status" value="1"/>
</dbReference>
<evidence type="ECO:0000256" key="1">
    <source>
        <dbReference type="ARBA" id="ARBA00022649"/>
    </source>
</evidence>
<dbReference type="KEGG" id="rpx:Rpdx1_1927"/>
<dbReference type="OrthoDB" id="1524147at2"/>
<keyword evidence="3 6" id="KW-0479">Metal-binding</keyword>
<evidence type="ECO:0000256" key="6">
    <source>
        <dbReference type="HAMAP-Rule" id="MF_00265"/>
    </source>
</evidence>
<comment type="function">
    <text evidence="6">Toxic component of a toxin-antitoxin (TA) system. An RNase.</text>
</comment>
<dbReference type="InterPro" id="IPR029060">
    <property type="entry name" value="PIN-like_dom_sf"/>
</dbReference>
<keyword evidence="4 6" id="KW-0378">Hydrolase</keyword>
<evidence type="ECO:0000256" key="3">
    <source>
        <dbReference type="ARBA" id="ARBA00022723"/>
    </source>
</evidence>
<dbReference type="InterPro" id="IPR051619">
    <property type="entry name" value="TypeII_TA_RNase_PINc/VapC"/>
</dbReference>
<dbReference type="eggNOG" id="COG4113">
    <property type="taxonomic scope" value="Bacteria"/>
</dbReference>
<keyword evidence="6" id="KW-0800">Toxin</keyword>
<protein>
    <recommendedName>
        <fullName evidence="6">Ribonuclease VapC</fullName>
        <shortName evidence="6">RNase VapC</shortName>
        <ecNumber evidence="6">3.1.-.-</ecNumber>
    </recommendedName>
    <alternativeName>
        <fullName evidence="6">Toxin VapC</fullName>
    </alternativeName>
</protein>
<dbReference type="InterPro" id="IPR022907">
    <property type="entry name" value="VapC_family"/>
</dbReference>
<dbReference type="AlphaFoldDB" id="E6VNB9"/>
<dbReference type="InterPro" id="IPR002716">
    <property type="entry name" value="PIN_dom"/>
</dbReference>
<feature type="binding site" evidence="6">
    <location>
        <position position="99"/>
    </location>
    <ligand>
        <name>Mg(2+)</name>
        <dbReference type="ChEBI" id="CHEBI:18420"/>
    </ligand>
</feature>